<dbReference type="InterPro" id="IPR002577">
    <property type="entry name" value="HTH_HxlR"/>
</dbReference>
<sequence length="133" mass="15250">MPRRSDCPISNVLDHVGDKWSLLILRDLMFFAKHSYSELQNSDERIASNILSARLTQLEKDGLIQKRTDPNDKRKRVYALTKAGKDMLPILLEMIAWSGVHDPNTNAPKTLLQRIRHDRTALIDELRQQSSGT</sequence>
<keyword evidence="3" id="KW-0804">Transcription</keyword>
<organism evidence="5 6">
    <name type="scientific">Bacterioplanes sanyensis</name>
    <dbReference type="NCBI Taxonomy" id="1249553"/>
    <lineage>
        <taxon>Bacteria</taxon>
        <taxon>Pseudomonadati</taxon>
        <taxon>Pseudomonadota</taxon>
        <taxon>Gammaproteobacteria</taxon>
        <taxon>Oceanospirillales</taxon>
        <taxon>Oceanospirillaceae</taxon>
        <taxon>Bacterioplanes</taxon>
    </lineage>
</organism>
<dbReference type="KEGG" id="bsan:CHH28_07065"/>
<evidence type="ECO:0000313" key="5">
    <source>
        <dbReference type="EMBL" id="ASP38447.1"/>
    </source>
</evidence>
<dbReference type="EMBL" id="CP022530">
    <property type="protein sequence ID" value="ASP38447.1"/>
    <property type="molecule type" value="Genomic_DNA"/>
</dbReference>
<dbReference type="InterPro" id="IPR036388">
    <property type="entry name" value="WH-like_DNA-bd_sf"/>
</dbReference>
<dbReference type="OrthoDB" id="9807069at2"/>
<dbReference type="GO" id="GO:0003677">
    <property type="term" value="F:DNA binding"/>
    <property type="evidence" value="ECO:0007669"/>
    <property type="project" value="UniProtKB-KW"/>
</dbReference>
<feature type="domain" description="HTH hxlR-type" evidence="4">
    <location>
        <begin position="7"/>
        <end position="106"/>
    </location>
</feature>
<accession>A0A222FHA1</accession>
<dbReference type="PANTHER" id="PTHR33204:SF37">
    <property type="entry name" value="HTH-TYPE TRANSCRIPTIONAL REGULATOR YODB"/>
    <property type="match status" value="1"/>
</dbReference>
<name>A0A222FHA1_9GAMM</name>
<evidence type="ECO:0000256" key="2">
    <source>
        <dbReference type="ARBA" id="ARBA00023125"/>
    </source>
</evidence>
<reference evidence="5 6" key="1">
    <citation type="submission" date="2017-07" db="EMBL/GenBank/DDBJ databases">
        <title>Annotated genome sequence of Bacterioplanes sanyensis isolated from Red Sea.</title>
        <authorList>
            <person name="Rehman Z.U."/>
        </authorList>
    </citation>
    <scope>NUCLEOTIDE SEQUENCE [LARGE SCALE GENOMIC DNA]</scope>
    <source>
        <strain evidence="5 6">NV9</strain>
    </source>
</reference>
<keyword evidence="2" id="KW-0238">DNA-binding</keyword>
<dbReference type="InterPro" id="IPR036390">
    <property type="entry name" value="WH_DNA-bd_sf"/>
</dbReference>
<dbReference type="Gene3D" id="1.10.10.10">
    <property type="entry name" value="Winged helix-like DNA-binding domain superfamily/Winged helix DNA-binding domain"/>
    <property type="match status" value="1"/>
</dbReference>
<dbReference type="PANTHER" id="PTHR33204">
    <property type="entry name" value="TRANSCRIPTIONAL REGULATOR, MARR FAMILY"/>
    <property type="match status" value="1"/>
</dbReference>
<dbReference type="Pfam" id="PF01638">
    <property type="entry name" value="HxlR"/>
    <property type="match status" value="1"/>
</dbReference>
<protein>
    <submittedName>
        <fullName evidence="5">Transcriptional regulator</fullName>
    </submittedName>
</protein>
<keyword evidence="6" id="KW-1185">Reference proteome</keyword>
<dbReference type="RefSeq" id="WP_094059639.1">
    <property type="nucleotide sequence ID" value="NZ_CP022530.1"/>
</dbReference>
<evidence type="ECO:0000259" key="4">
    <source>
        <dbReference type="PROSITE" id="PS51118"/>
    </source>
</evidence>
<dbReference type="PROSITE" id="PS51118">
    <property type="entry name" value="HTH_HXLR"/>
    <property type="match status" value="1"/>
</dbReference>
<dbReference type="SUPFAM" id="SSF46785">
    <property type="entry name" value="Winged helix' DNA-binding domain"/>
    <property type="match status" value="1"/>
</dbReference>
<evidence type="ECO:0000256" key="1">
    <source>
        <dbReference type="ARBA" id="ARBA00023015"/>
    </source>
</evidence>
<dbReference type="Proteomes" id="UP000202440">
    <property type="component" value="Chromosome"/>
</dbReference>
<dbReference type="AlphaFoldDB" id="A0A222FHA1"/>
<gene>
    <name evidence="5" type="ORF">CHH28_07065</name>
</gene>
<proteinExistence type="predicted"/>
<evidence type="ECO:0000313" key="6">
    <source>
        <dbReference type="Proteomes" id="UP000202440"/>
    </source>
</evidence>
<evidence type="ECO:0000256" key="3">
    <source>
        <dbReference type="ARBA" id="ARBA00023163"/>
    </source>
</evidence>
<keyword evidence="1" id="KW-0805">Transcription regulation</keyword>